<dbReference type="SUPFAM" id="SSF63501">
    <property type="entry name" value="Frizzled cysteine-rich domain"/>
    <property type="match status" value="1"/>
</dbReference>
<evidence type="ECO:0000256" key="4">
    <source>
        <dbReference type="ARBA" id="ARBA00022525"/>
    </source>
</evidence>
<accession>K7G8W5</accession>
<dbReference type="GO" id="GO:0017147">
    <property type="term" value="F:Wnt-protein binding"/>
    <property type="evidence" value="ECO:0007669"/>
    <property type="project" value="TreeGrafter"/>
</dbReference>
<dbReference type="eggNOG" id="KOG3577">
    <property type="taxonomic scope" value="Eukaryota"/>
</dbReference>
<name>K7G8W5_PELSI</name>
<dbReference type="InterPro" id="IPR036790">
    <property type="entry name" value="Frizzled_dom_sf"/>
</dbReference>
<feature type="chain" id="PRO_5003902660" evidence="10">
    <location>
        <begin position="22"/>
        <end position="286"/>
    </location>
</feature>
<dbReference type="EMBL" id="AGCU01083781">
    <property type="status" value="NOT_ANNOTATED_CDS"/>
    <property type="molecule type" value="Genomic_DNA"/>
</dbReference>
<evidence type="ECO:0000256" key="2">
    <source>
        <dbReference type="ARBA" id="ARBA00010054"/>
    </source>
</evidence>
<keyword evidence="14" id="KW-1185">Reference proteome</keyword>
<feature type="signal peptide" evidence="10">
    <location>
        <begin position="1"/>
        <end position="21"/>
    </location>
</feature>
<evidence type="ECO:0000259" key="11">
    <source>
        <dbReference type="PROSITE" id="PS50038"/>
    </source>
</evidence>
<reference evidence="14" key="1">
    <citation type="submission" date="2011-10" db="EMBL/GenBank/DDBJ databases">
        <authorList>
            <consortium name="Soft-shell Turtle Genome Consortium"/>
        </authorList>
    </citation>
    <scope>NUCLEOTIDE SEQUENCE [LARGE SCALE GENOMIC DNA]</scope>
    <source>
        <strain evidence="14">Daiwa-1</strain>
    </source>
</reference>
<dbReference type="OrthoDB" id="5985572at2759"/>
<dbReference type="STRING" id="13735.ENSPSIP00000016726"/>
<dbReference type="Gene3D" id="1.10.2000.10">
    <property type="entry name" value="Frizzled cysteine-rich domain"/>
    <property type="match status" value="1"/>
</dbReference>
<dbReference type="FunFam" id="1.10.2000.10:FF:000001">
    <property type="entry name" value="secreted frizzled-related protein 2"/>
    <property type="match status" value="1"/>
</dbReference>
<evidence type="ECO:0000256" key="9">
    <source>
        <dbReference type="PROSITE-ProRule" id="PRU00090"/>
    </source>
</evidence>
<dbReference type="HOGENOM" id="CLU_054647_0_0_1"/>
<dbReference type="InterPro" id="IPR001134">
    <property type="entry name" value="Netrin_domain"/>
</dbReference>
<dbReference type="GO" id="GO:0030154">
    <property type="term" value="P:cell differentiation"/>
    <property type="evidence" value="ECO:0007669"/>
    <property type="project" value="UniProtKB-KW"/>
</dbReference>
<comment type="caution">
    <text evidence="9">Lacks conserved residue(s) required for the propagation of feature annotation.</text>
</comment>
<keyword evidence="3" id="KW-0217">Developmental protein</keyword>
<dbReference type="Pfam" id="PF01392">
    <property type="entry name" value="Fz"/>
    <property type="match status" value="1"/>
</dbReference>
<protein>
    <submittedName>
        <fullName evidence="13">Secreted frizzled-related protein 2-like</fullName>
    </submittedName>
</protein>
<reference evidence="13" key="3">
    <citation type="submission" date="2025-08" db="UniProtKB">
        <authorList>
            <consortium name="Ensembl"/>
        </authorList>
    </citation>
    <scope>IDENTIFICATION</scope>
</reference>
<comment type="similarity">
    <text evidence="2">Belongs to the secreted frizzled-related protein (sFRP) family.</text>
</comment>
<dbReference type="InterPro" id="IPR041772">
    <property type="entry name" value="Sizzled_CRD"/>
</dbReference>
<dbReference type="InterPro" id="IPR020067">
    <property type="entry name" value="Frizzled_dom"/>
</dbReference>
<dbReference type="KEGG" id="pss:102463077"/>
<dbReference type="InterPro" id="IPR015526">
    <property type="entry name" value="Frizzled/SFRP"/>
</dbReference>
<dbReference type="OMA" id="PACQNCP"/>
<keyword evidence="8 9" id="KW-1015">Disulfide bond</keyword>
<evidence type="ECO:0000256" key="7">
    <source>
        <dbReference type="ARBA" id="ARBA00022782"/>
    </source>
</evidence>
<dbReference type="SMART" id="SM00063">
    <property type="entry name" value="FRI"/>
    <property type="match status" value="1"/>
</dbReference>
<dbReference type="CDD" id="cd03580">
    <property type="entry name" value="NTR_Sfrp1_like"/>
    <property type="match status" value="1"/>
</dbReference>
<dbReference type="GO" id="GO:0060070">
    <property type="term" value="P:canonical Wnt signaling pathway"/>
    <property type="evidence" value="ECO:0007669"/>
    <property type="project" value="TreeGrafter"/>
</dbReference>
<dbReference type="GO" id="GO:0035567">
    <property type="term" value="P:non-canonical Wnt signaling pathway"/>
    <property type="evidence" value="ECO:0007669"/>
    <property type="project" value="TreeGrafter"/>
</dbReference>
<reference evidence="13" key="4">
    <citation type="submission" date="2025-09" db="UniProtKB">
        <authorList>
            <consortium name="Ensembl"/>
        </authorList>
    </citation>
    <scope>IDENTIFICATION</scope>
</reference>
<dbReference type="CDD" id="cd07452">
    <property type="entry name" value="CRD_sizzled"/>
    <property type="match status" value="1"/>
</dbReference>
<dbReference type="GeneTree" id="ENSGT00940000164657"/>
<feature type="disulfide bond" evidence="9">
    <location>
        <begin position="40"/>
        <end position="86"/>
    </location>
</feature>
<dbReference type="Proteomes" id="UP000007267">
    <property type="component" value="Unassembled WGS sequence"/>
</dbReference>
<evidence type="ECO:0000256" key="1">
    <source>
        <dbReference type="ARBA" id="ARBA00004613"/>
    </source>
</evidence>
<evidence type="ECO:0000256" key="8">
    <source>
        <dbReference type="ARBA" id="ARBA00023157"/>
    </source>
</evidence>
<evidence type="ECO:0000256" key="3">
    <source>
        <dbReference type="ARBA" id="ARBA00022473"/>
    </source>
</evidence>
<dbReference type="Ensembl" id="ENSPSIT00000016802.1">
    <property type="protein sequence ID" value="ENSPSIP00000016726.1"/>
    <property type="gene ID" value="ENSPSIG00000014909.1"/>
</dbReference>
<evidence type="ECO:0000259" key="12">
    <source>
        <dbReference type="PROSITE" id="PS50189"/>
    </source>
</evidence>
<dbReference type="RefSeq" id="XP_006122679.1">
    <property type="nucleotide sequence ID" value="XM_006122617.3"/>
</dbReference>
<dbReference type="GO" id="GO:0005615">
    <property type="term" value="C:extracellular space"/>
    <property type="evidence" value="ECO:0007669"/>
    <property type="project" value="TreeGrafter"/>
</dbReference>
<evidence type="ECO:0000256" key="5">
    <source>
        <dbReference type="ARBA" id="ARBA00022687"/>
    </source>
</evidence>
<dbReference type="PROSITE" id="PS50038">
    <property type="entry name" value="FZ"/>
    <property type="match status" value="1"/>
</dbReference>
<feature type="domain" description="NTR" evidence="12">
    <location>
        <begin position="159"/>
        <end position="285"/>
    </location>
</feature>
<feature type="disulfide bond" evidence="9">
    <location>
        <begin position="105"/>
        <end position="129"/>
    </location>
</feature>
<comment type="subcellular location">
    <subcellularLocation>
        <location evidence="1">Secreted</location>
    </subcellularLocation>
</comment>
<dbReference type="AlphaFoldDB" id="K7G8W5"/>
<keyword evidence="4" id="KW-0964">Secreted</keyword>
<evidence type="ECO:0000256" key="10">
    <source>
        <dbReference type="SAM" id="SignalP"/>
    </source>
</evidence>
<proteinExistence type="inferred from homology"/>
<dbReference type="PANTHER" id="PTHR11309">
    <property type="entry name" value="FRIZZLED"/>
    <property type="match status" value="1"/>
</dbReference>
<organism evidence="13 14">
    <name type="scientific">Pelodiscus sinensis</name>
    <name type="common">Chinese softshell turtle</name>
    <name type="synonym">Trionyx sinensis</name>
    <dbReference type="NCBI Taxonomy" id="13735"/>
    <lineage>
        <taxon>Eukaryota</taxon>
        <taxon>Metazoa</taxon>
        <taxon>Chordata</taxon>
        <taxon>Craniata</taxon>
        <taxon>Vertebrata</taxon>
        <taxon>Euteleostomi</taxon>
        <taxon>Archelosauria</taxon>
        <taxon>Testudinata</taxon>
        <taxon>Testudines</taxon>
        <taxon>Cryptodira</taxon>
        <taxon>Trionychia</taxon>
        <taxon>Trionychidae</taxon>
        <taxon>Pelodiscus</taxon>
    </lineage>
</organism>
<evidence type="ECO:0000313" key="13">
    <source>
        <dbReference type="Ensembl" id="ENSPSIP00000016726.1"/>
    </source>
</evidence>
<sequence>MVPAAQMLAFTLSGFLKLTMGFDIGLSTKCVMIPMEMSMCHSIGYSEMRLPNLMGHTNMGDVILKSTKWQHIVQTGCHPHARTFLCSLFAPVCLDTFIHPCRSMCVAVRDSCAPVLLCHGQSWPDSLDCDRFSAAEDMCLAPLSKDYKHIHKELPKPICQTCPTVEEIFTQKRVLDVFCANNFAVKVKLSKKRTVSGDQEYNIECQVEFINQGLLLPYDTRNMIQQWLLINENCTQKMTQTYRPMVYVIVGNIEEGTVLVNQVYRWQRRDSQLTLATRKWKHHKCL</sequence>
<evidence type="ECO:0000313" key="14">
    <source>
        <dbReference type="Proteomes" id="UP000007267"/>
    </source>
</evidence>
<reference evidence="14" key="2">
    <citation type="journal article" date="2013" name="Nat. Genet.">
        <title>The draft genomes of soft-shell turtle and green sea turtle yield insights into the development and evolution of the turtle-specific body plan.</title>
        <authorList>
            <person name="Wang Z."/>
            <person name="Pascual-Anaya J."/>
            <person name="Zadissa A."/>
            <person name="Li W."/>
            <person name="Niimura Y."/>
            <person name="Huang Z."/>
            <person name="Li C."/>
            <person name="White S."/>
            <person name="Xiong Z."/>
            <person name="Fang D."/>
            <person name="Wang B."/>
            <person name="Ming Y."/>
            <person name="Chen Y."/>
            <person name="Zheng Y."/>
            <person name="Kuraku S."/>
            <person name="Pignatelli M."/>
            <person name="Herrero J."/>
            <person name="Beal K."/>
            <person name="Nozawa M."/>
            <person name="Li Q."/>
            <person name="Wang J."/>
            <person name="Zhang H."/>
            <person name="Yu L."/>
            <person name="Shigenobu S."/>
            <person name="Wang J."/>
            <person name="Liu J."/>
            <person name="Flicek P."/>
            <person name="Searle S."/>
            <person name="Wang J."/>
            <person name="Kuratani S."/>
            <person name="Yin Y."/>
            <person name="Aken B."/>
            <person name="Zhang G."/>
            <person name="Irie N."/>
        </authorList>
    </citation>
    <scope>NUCLEOTIDE SEQUENCE [LARGE SCALE GENOMIC DNA]</scope>
    <source>
        <strain evidence="14">Daiwa-1</strain>
    </source>
</reference>
<evidence type="ECO:0000256" key="6">
    <source>
        <dbReference type="ARBA" id="ARBA00022729"/>
    </source>
</evidence>
<keyword evidence="7" id="KW-0221">Differentiation</keyword>
<keyword evidence="6 10" id="KW-0732">Signal</keyword>
<feature type="domain" description="FZ" evidence="11">
    <location>
        <begin position="25"/>
        <end position="142"/>
    </location>
</feature>
<dbReference type="PANTHER" id="PTHR11309:SF11">
    <property type="entry name" value="SECRETED FRIZZLED-RELATED PROTEIN 2"/>
    <property type="match status" value="1"/>
</dbReference>
<dbReference type="PROSITE" id="PS50189">
    <property type="entry name" value="NTR"/>
    <property type="match status" value="1"/>
</dbReference>
<dbReference type="MEROPS" id="I93.001"/>
<keyword evidence="5" id="KW-0879">Wnt signaling pathway</keyword>